<dbReference type="Proteomes" id="UP000631421">
    <property type="component" value="Unassembled WGS sequence"/>
</dbReference>
<evidence type="ECO:0000313" key="3">
    <source>
        <dbReference type="Proteomes" id="UP000631421"/>
    </source>
</evidence>
<feature type="transmembrane region" description="Helical" evidence="1">
    <location>
        <begin position="51"/>
        <end position="72"/>
    </location>
</feature>
<keyword evidence="1" id="KW-1133">Transmembrane helix</keyword>
<protein>
    <submittedName>
        <fullName evidence="2">Uncharacterized protein</fullName>
    </submittedName>
</protein>
<evidence type="ECO:0000256" key="1">
    <source>
        <dbReference type="SAM" id="Phobius"/>
    </source>
</evidence>
<dbReference type="AlphaFoldDB" id="A0A926Z621"/>
<organism evidence="2 3">
    <name type="scientific">Pseudanabaena cinerea FACHB-1277</name>
    <dbReference type="NCBI Taxonomy" id="2949581"/>
    <lineage>
        <taxon>Bacteria</taxon>
        <taxon>Bacillati</taxon>
        <taxon>Cyanobacteriota</taxon>
        <taxon>Cyanophyceae</taxon>
        <taxon>Pseudanabaenales</taxon>
        <taxon>Pseudanabaenaceae</taxon>
        <taxon>Pseudanabaena</taxon>
        <taxon>Pseudanabaena cinerea</taxon>
    </lineage>
</organism>
<comment type="caution">
    <text evidence="2">The sequence shown here is derived from an EMBL/GenBank/DDBJ whole genome shotgun (WGS) entry which is preliminary data.</text>
</comment>
<keyword evidence="3" id="KW-1185">Reference proteome</keyword>
<reference evidence="2" key="2">
    <citation type="submission" date="2020-08" db="EMBL/GenBank/DDBJ databases">
        <authorList>
            <person name="Chen M."/>
            <person name="Teng W."/>
            <person name="Zhao L."/>
            <person name="Hu C."/>
            <person name="Zhou Y."/>
            <person name="Han B."/>
            <person name="Song L."/>
            <person name="Shu W."/>
        </authorList>
    </citation>
    <scope>NUCLEOTIDE SEQUENCE</scope>
    <source>
        <strain evidence="2">FACHB-1277</strain>
    </source>
</reference>
<reference evidence="2" key="1">
    <citation type="journal article" date="2015" name="ISME J.">
        <title>Draft Genome Sequence of Streptomyces incarnatus NRRL8089, which Produces the Nucleoside Antibiotic Sinefungin.</title>
        <authorList>
            <person name="Oshima K."/>
            <person name="Hattori M."/>
            <person name="Shimizu H."/>
            <person name="Fukuda K."/>
            <person name="Nemoto M."/>
            <person name="Inagaki K."/>
            <person name="Tamura T."/>
        </authorList>
    </citation>
    <scope>NUCLEOTIDE SEQUENCE</scope>
    <source>
        <strain evidence="2">FACHB-1277</strain>
    </source>
</reference>
<keyword evidence="1" id="KW-0812">Transmembrane</keyword>
<dbReference type="SUPFAM" id="SSF82171">
    <property type="entry name" value="DPP6 N-terminal domain-like"/>
    <property type="match status" value="1"/>
</dbReference>
<sequence>MTTPSTSIVIGYGSLKSMMSCMDYLPESSSPNSDIAIPEDNPCDRFTWSNLGLVLSIPALFAFAGFGLVCLYDPTAISWLSPSESSVYYTNSFWNLPKSSKEIQGELAKVQLQLGESYDLKAGEIIYTVLEKETKNIREIRLYQKIEDRGEEKLLLVSTTTIAGIDEYFVRSPLLKYVTYDLPERLQPNRNRLPLKKLSLLANTPKEYGGLWFTTSATVDGITYGQIYHFVSGKRSQLYEMEAWTSPAAELPQWRNVLASSKNKAQQLVVNQTQFVEPAFLVWQLEPSAAQPQTIAPAPWQLRQVNLNEAKNQPPIYREALVLASAGLWSPALVKFDTLLTDLRSQGKEIAPFLQEQYDLIALHAQATVAQAQQPISNLGKKALVNIVDGRWDVALAIASDPAYKGEQIAEMLAKYHPHIWQRVNAMLTFTGVKQEVKLWGGLVVLQKQGLRRAETWLRSQKIAAKDYDPILQRLDLAPLGLNPQQLLGTVSHLGRNNGSKDWFLPPSPLEPNQAWYEVSIHLFKDNQQWRNAPIPELSDRSSRLLWRVLGLALNNNLGIILYDAYGKVQTATITAQSLWVSDDGDLRILASGQDSLASLLNSSIIPPLITSGGAFNPPNGQSVAWNSLTPQVIERIIRNAYRQLQGNGQVSVSIEEFSLLVQGQWRILAVDLDGVGKSEYLLLLEREQVDLGDRYYPMAIAFASDGTLLFSDMNGGRLWIDVLPSSTVGQILTLRNGRYEVWNFR</sequence>
<keyword evidence="1" id="KW-0472">Membrane</keyword>
<gene>
    <name evidence="2" type="ORF">H6F44_08870</name>
</gene>
<dbReference type="RefSeq" id="WP_190350591.1">
    <property type="nucleotide sequence ID" value="NZ_JACJPY010000021.1"/>
</dbReference>
<evidence type="ECO:0000313" key="2">
    <source>
        <dbReference type="EMBL" id="MBD2150228.1"/>
    </source>
</evidence>
<proteinExistence type="predicted"/>
<name>A0A926Z621_9CYAN</name>
<dbReference type="EMBL" id="JACJPY010000021">
    <property type="protein sequence ID" value="MBD2150228.1"/>
    <property type="molecule type" value="Genomic_DNA"/>
</dbReference>
<accession>A0A926Z621</accession>